<feature type="binding site" evidence="8">
    <location>
        <position position="236"/>
    </location>
    <ligand>
        <name>Zn(2+)</name>
        <dbReference type="ChEBI" id="CHEBI:29105"/>
        <label>1</label>
    </ligand>
</feature>
<feature type="binding site" evidence="8">
    <location>
        <position position="328"/>
    </location>
    <ligand>
        <name>Zn(2+)</name>
        <dbReference type="ChEBI" id="CHEBI:29105"/>
        <label>2</label>
    </ligand>
</feature>
<dbReference type="Proteomes" id="UP000196694">
    <property type="component" value="Unassembled WGS sequence"/>
</dbReference>
<protein>
    <submittedName>
        <fullName evidence="9">Deblocking aminopeptidase</fullName>
    </submittedName>
    <submittedName>
        <fullName evidence="10">Peptidase M42</fullName>
    </submittedName>
</protein>
<gene>
    <name evidence="10" type="ORF">Pdsh_02360</name>
    <name evidence="9" type="ORF">Pyrde_1234</name>
</gene>
<comment type="similarity">
    <text evidence="1 6">Belongs to the peptidase M42 family.</text>
</comment>
<dbReference type="PANTHER" id="PTHR32481">
    <property type="entry name" value="AMINOPEPTIDASE"/>
    <property type="match status" value="1"/>
</dbReference>
<keyword evidence="12" id="KW-1185">Reference proteome</keyword>
<dbReference type="OrthoDB" id="30642at2157"/>
<evidence type="ECO:0000313" key="9">
    <source>
        <dbReference type="EMBL" id="ALL01282.1"/>
    </source>
</evidence>
<dbReference type="Proteomes" id="UP000058613">
    <property type="component" value="Chromosome"/>
</dbReference>
<dbReference type="GO" id="GO:0046872">
    <property type="term" value="F:metal ion binding"/>
    <property type="evidence" value="ECO:0007669"/>
    <property type="project" value="UniProtKB-UniRule"/>
</dbReference>
<evidence type="ECO:0000256" key="6">
    <source>
        <dbReference type="PIRNR" id="PIRNR001123"/>
    </source>
</evidence>
<feature type="binding site" evidence="8">
    <location>
        <position position="69"/>
    </location>
    <ligand>
        <name>Zn(2+)</name>
        <dbReference type="ChEBI" id="CHEBI:29105"/>
        <label>1</label>
    </ligand>
</feature>
<dbReference type="InterPro" id="IPR008007">
    <property type="entry name" value="Peptidase_M42"/>
</dbReference>
<dbReference type="SUPFAM" id="SSF53187">
    <property type="entry name" value="Zn-dependent exopeptidases"/>
    <property type="match status" value="1"/>
</dbReference>
<keyword evidence="5" id="KW-0378">Hydrolase</keyword>
<dbReference type="EMBL" id="NCQP01000001">
    <property type="protein sequence ID" value="OWJ55647.1"/>
    <property type="molecule type" value="Genomic_DNA"/>
</dbReference>
<proteinExistence type="inferred from homology"/>
<dbReference type="KEGG" id="pdl:Pyrde_1234"/>
<dbReference type="PIRSF" id="PIRSF001123">
    <property type="entry name" value="PepA_GA"/>
    <property type="match status" value="1"/>
</dbReference>
<keyword evidence="3" id="KW-0645">Protease</keyword>
<dbReference type="GO" id="GO:0006508">
    <property type="term" value="P:proteolysis"/>
    <property type="evidence" value="ECO:0007669"/>
    <property type="project" value="UniProtKB-KW"/>
</dbReference>
<evidence type="ECO:0000256" key="2">
    <source>
        <dbReference type="ARBA" id="ARBA00022438"/>
    </source>
</evidence>
<evidence type="ECO:0000313" key="12">
    <source>
        <dbReference type="Proteomes" id="UP000196694"/>
    </source>
</evidence>
<evidence type="ECO:0000256" key="7">
    <source>
        <dbReference type="PIRSR" id="PIRSR001123-1"/>
    </source>
</evidence>
<dbReference type="Gene3D" id="3.40.630.10">
    <property type="entry name" value="Zn peptidases"/>
    <property type="match status" value="1"/>
</dbReference>
<feature type="active site" description="Proton acceptor" evidence="7">
    <location>
        <position position="213"/>
    </location>
</feature>
<dbReference type="InterPro" id="IPR023367">
    <property type="entry name" value="Peptidase_M42_dom2"/>
</dbReference>
<feature type="binding site" evidence="8">
    <location>
        <position position="214"/>
    </location>
    <ligand>
        <name>Zn(2+)</name>
        <dbReference type="ChEBI" id="CHEBI:29105"/>
        <label>2</label>
    </ligand>
</feature>
<dbReference type="AlphaFoldDB" id="A0A0P0N4C7"/>
<evidence type="ECO:0000256" key="4">
    <source>
        <dbReference type="ARBA" id="ARBA00022723"/>
    </source>
</evidence>
<name>A0A0P0N4C7_9CREN</name>
<reference evidence="9 11" key="1">
    <citation type="submission" date="2015-10" db="EMBL/GenBank/DDBJ databases">
        <title>Complete genome sequence of hyperthermophilic archaeon Pyrodictium delaneyi Su06.</title>
        <authorList>
            <person name="Jung J.-H."/>
            <person name="Lin J."/>
            <person name="Holden J.F."/>
            <person name="Park C.-S."/>
        </authorList>
    </citation>
    <scope>NUCLEOTIDE SEQUENCE [LARGE SCALE GENOMIC DNA]</scope>
    <source>
        <strain evidence="9 11">Su06</strain>
    </source>
</reference>
<reference evidence="10 12" key="2">
    <citation type="submission" date="2017-05" db="EMBL/GenBank/DDBJ databases">
        <title>The draft genome of the hyperthermophilic archaeon 'Pyrodictium delaneyi strain Hulk', an iron and nitrate reducer, reveals the capacity for sulfate reduction.</title>
        <authorList>
            <person name="Demey L.M."/>
            <person name="Miller C."/>
            <person name="Manzella M."/>
            <person name="Reguera G."/>
            <person name="Kashefi K."/>
        </authorList>
    </citation>
    <scope>NUCLEOTIDE SEQUENCE [LARGE SCALE GENOMIC DNA]</scope>
    <source>
        <strain evidence="10 12">Hulk</strain>
    </source>
</reference>
<dbReference type="EMBL" id="CP013011">
    <property type="protein sequence ID" value="ALL01282.1"/>
    <property type="molecule type" value="Genomic_DNA"/>
</dbReference>
<dbReference type="SUPFAM" id="SSF101821">
    <property type="entry name" value="Aminopeptidase/glucanase lid domain"/>
    <property type="match status" value="1"/>
</dbReference>
<dbReference type="GeneID" id="26099576"/>
<dbReference type="GO" id="GO:0004177">
    <property type="term" value="F:aminopeptidase activity"/>
    <property type="evidence" value="ECO:0007669"/>
    <property type="project" value="UniProtKB-UniRule"/>
</dbReference>
<sequence>MQAELEEFFRLLKRLSDAFGVSGYEDEVRGIVIDELREAADELRVDKLGNVIAVKKGERGGIKVLWDSHMDEIGFFVKSIDDRGFIYLSPVGGWSERVLPGQRVRILTDDGRIVRGVIGIKPPHLMKPEERNQVVPLDKLFVDIGASSREEVERAGIRVGSPVDLDREAMMLLGDRVTGKAFDDRVGVAVLIKAFKEIDGFEPTVYLVVAVQEEVGLKGARVAAQQISPDAAIAVDVTTANDVPGVEPKDQVAKLGEGPVIKVADGRNASGLIAHPKMLRLLLETARSEGIPHQLSILPGGTTDATAIALTGEGVPSAVVAVPTRYIHSPVELLSLNDAVNAAKLVKAATRRMTREWYEREILWGASLKA</sequence>
<organism evidence="9 11">
    <name type="scientific">Pyrodictium delaneyi</name>
    <dbReference type="NCBI Taxonomy" id="1273541"/>
    <lineage>
        <taxon>Archaea</taxon>
        <taxon>Thermoproteota</taxon>
        <taxon>Thermoprotei</taxon>
        <taxon>Desulfurococcales</taxon>
        <taxon>Pyrodictiaceae</taxon>
        <taxon>Pyrodictium</taxon>
    </lineage>
</organism>
<accession>A0A0P0N4C7</accession>
<evidence type="ECO:0000256" key="1">
    <source>
        <dbReference type="ARBA" id="ARBA00006272"/>
    </source>
</evidence>
<dbReference type="CDD" id="cd05656">
    <property type="entry name" value="M42_Frv"/>
    <property type="match status" value="1"/>
</dbReference>
<feature type="binding site" evidence="8">
    <location>
        <position position="183"/>
    </location>
    <ligand>
        <name>Zn(2+)</name>
        <dbReference type="ChEBI" id="CHEBI:29105"/>
        <label>2</label>
    </ligand>
</feature>
<feature type="binding site" evidence="8">
    <location>
        <position position="183"/>
    </location>
    <ligand>
        <name>Zn(2+)</name>
        <dbReference type="ChEBI" id="CHEBI:29105"/>
        <label>1</label>
    </ligand>
</feature>
<keyword evidence="2 9" id="KW-0031">Aminopeptidase</keyword>
<dbReference type="Gene3D" id="2.40.30.40">
    <property type="entry name" value="Peptidase M42, domain 2"/>
    <property type="match status" value="1"/>
</dbReference>
<dbReference type="InterPro" id="IPR051464">
    <property type="entry name" value="Peptidase_M42_aminopept"/>
</dbReference>
<keyword evidence="4 8" id="KW-0479">Metal-binding</keyword>
<evidence type="ECO:0000256" key="3">
    <source>
        <dbReference type="ARBA" id="ARBA00022670"/>
    </source>
</evidence>
<dbReference type="RefSeq" id="WP_055409151.1">
    <property type="nucleotide sequence ID" value="NZ_CP013011.1"/>
</dbReference>
<dbReference type="STRING" id="1273541.Pyrde_1234"/>
<evidence type="ECO:0000256" key="8">
    <source>
        <dbReference type="PIRSR" id="PIRSR001123-2"/>
    </source>
</evidence>
<dbReference type="PANTHER" id="PTHR32481:SF0">
    <property type="entry name" value="AMINOPEPTIDASE YPDE-RELATED"/>
    <property type="match status" value="1"/>
</dbReference>
<evidence type="ECO:0000256" key="5">
    <source>
        <dbReference type="ARBA" id="ARBA00022801"/>
    </source>
</evidence>
<evidence type="ECO:0000313" key="11">
    <source>
        <dbReference type="Proteomes" id="UP000058613"/>
    </source>
</evidence>
<comment type="cofactor">
    <cofactor evidence="8">
        <name>a divalent metal cation</name>
        <dbReference type="ChEBI" id="CHEBI:60240"/>
    </cofactor>
    <text evidence="8">Binds 2 divalent metal cations per subunit.</text>
</comment>
<evidence type="ECO:0000313" key="10">
    <source>
        <dbReference type="EMBL" id="OWJ55647.1"/>
    </source>
</evidence>
<dbReference type="Pfam" id="PF05343">
    <property type="entry name" value="Peptidase_M42"/>
    <property type="match status" value="1"/>
</dbReference>